<name>A0A6J5L0S4_9CAUD</name>
<sequence>MTRTDIHSTRTLEELERDAYMDGDAVRAGLIGRVIDLENLLQRARHAIGDHAPINDDVVSRLMDDIERTLP</sequence>
<reference evidence="1" key="1">
    <citation type="submission" date="2020-04" db="EMBL/GenBank/DDBJ databases">
        <authorList>
            <person name="Chiriac C."/>
            <person name="Salcher M."/>
            <person name="Ghai R."/>
            <person name="Kavagutti S V."/>
        </authorList>
    </citation>
    <scope>NUCLEOTIDE SEQUENCE</scope>
</reference>
<accession>A0A6J5L0S4</accession>
<gene>
    <name evidence="2" type="ORF">UFOVP254_54</name>
    <name evidence="1" type="ORF">UFOVP76_54</name>
</gene>
<protein>
    <submittedName>
        <fullName evidence="1">Uncharacterized protein</fullName>
    </submittedName>
</protein>
<organism evidence="1">
    <name type="scientific">uncultured Caudovirales phage</name>
    <dbReference type="NCBI Taxonomy" id="2100421"/>
    <lineage>
        <taxon>Viruses</taxon>
        <taxon>Duplodnaviria</taxon>
        <taxon>Heunggongvirae</taxon>
        <taxon>Uroviricota</taxon>
        <taxon>Caudoviricetes</taxon>
        <taxon>Peduoviridae</taxon>
        <taxon>Maltschvirus</taxon>
        <taxon>Maltschvirus maltsch</taxon>
    </lineage>
</organism>
<dbReference type="EMBL" id="LR796204">
    <property type="protein sequence ID" value="CAB4127155.1"/>
    <property type="molecule type" value="Genomic_DNA"/>
</dbReference>
<dbReference type="EMBL" id="LR796269">
    <property type="protein sequence ID" value="CAB4133143.1"/>
    <property type="molecule type" value="Genomic_DNA"/>
</dbReference>
<proteinExistence type="predicted"/>
<evidence type="ECO:0000313" key="2">
    <source>
        <dbReference type="EMBL" id="CAB4133143.1"/>
    </source>
</evidence>
<evidence type="ECO:0000313" key="1">
    <source>
        <dbReference type="EMBL" id="CAB4127155.1"/>
    </source>
</evidence>